<gene>
    <name evidence="1" type="ORF">VMY22_3</name>
</gene>
<organism evidence="1 2">
    <name type="scientific">Bacillus phage VMY22</name>
    <dbReference type="NCBI Taxonomy" id="1734382"/>
    <lineage>
        <taxon>Viruses</taxon>
        <taxon>Duplodnaviria</taxon>
        <taxon>Heunggongvirae</taxon>
        <taxon>Uroviricota</taxon>
        <taxon>Caudoviricetes</taxon>
        <taxon>Salasmaviridae</taxon>
        <taxon>Mingyongvirus</taxon>
        <taxon>Mingyongvirus VMY22</taxon>
    </lineage>
</organism>
<dbReference type="GeneID" id="26625150"/>
<dbReference type="Proteomes" id="UP000201978">
    <property type="component" value="Segment"/>
</dbReference>
<dbReference type="RefSeq" id="YP_009198008.1">
    <property type="nucleotide sequence ID" value="NC_028789.1"/>
</dbReference>
<name>A0A0N9RZJ0_9CAUD</name>
<evidence type="ECO:0000313" key="1">
    <source>
        <dbReference type="EMBL" id="ALH46468.1"/>
    </source>
</evidence>
<reference evidence="1 2" key="1">
    <citation type="journal article" date="2016" name="Virus Genes">
        <title>Complete genome sequence of the cold-active bacteriophage VMY22 from Bacillus cereus.</title>
        <authorList>
            <person name="Qin K."/>
            <person name="Cheng B."/>
            <person name="Zhang S."/>
            <person name="Wang N."/>
            <person name="Fang Y."/>
            <person name="Zhang Q."/>
            <person name="Kuang A."/>
            <person name="Lin L."/>
            <person name="Ji X."/>
            <person name="Wei Y."/>
        </authorList>
    </citation>
    <scope>NUCLEOTIDE SEQUENCE [LARGE SCALE GENOMIC DNA]</scope>
</reference>
<sequence>MENTQYEVRLTLKDAEGKVSEEIHSPIGMTDYIKLMTEQTKEIVNVKMFVLPIIYQLKDYKDLPFEKIFITNGVLVKYDGEYLRVSLDYLNWNLIGEGDEWYYINSDKILKEAL</sequence>
<keyword evidence="2" id="KW-1185">Reference proteome</keyword>
<protein>
    <submittedName>
        <fullName evidence="1">Uncharacterized protein</fullName>
    </submittedName>
</protein>
<proteinExistence type="predicted"/>
<dbReference type="KEGG" id="vg:26625150"/>
<accession>A0A0N9RZJ0</accession>
<evidence type="ECO:0000313" key="2">
    <source>
        <dbReference type="Proteomes" id="UP000201978"/>
    </source>
</evidence>
<dbReference type="EMBL" id="KT780304">
    <property type="protein sequence ID" value="ALH46468.1"/>
    <property type="molecule type" value="Genomic_DNA"/>
</dbReference>